<keyword evidence="1" id="KW-0732">Signal</keyword>
<proteinExistence type="predicted"/>
<feature type="signal peptide" evidence="1">
    <location>
        <begin position="1"/>
        <end position="20"/>
    </location>
</feature>
<evidence type="ECO:0000256" key="1">
    <source>
        <dbReference type="SAM" id="SignalP"/>
    </source>
</evidence>
<sequence length="357" mass="41072">MKSFIFFLTFFCLLHISLNAQDRWIRPNDVHDVAKWGIRQGIVFSLWPYGLEDAHAIYGGGPRGLIRVGVERSGKIYLLNFLAIEPLVDGKIEFSEISPSSVDNRWGKIMWASDHPNPTAFYPTANCRGVISHPDDARPELEELSIYVFLEKYHSGAHPYLKLSIRSDRPDELAIQLFNREDSKQMDYCNITATMGNYARLRSLHLKEGAIDSRVLYKGYNGIDFIEKESYPASSMLRSLDGSYFAFATGNEDIQALKAWPVDSLAKSKLGWRYRPPLKFTQYWRSEQNNGSDNRLMVRVNGRYRYWSGGSRDSTHYMKIPGGAAFENFELRQPYQSGQKIFFGISERTPQEILDRF</sequence>
<feature type="chain" id="PRO_5046476590" evidence="1">
    <location>
        <begin position="21"/>
        <end position="357"/>
    </location>
</feature>
<evidence type="ECO:0000313" key="3">
    <source>
        <dbReference type="Proteomes" id="UP001589774"/>
    </source>
</evidence>
<dbReference type="EMBL" id="JBHLWO010000001">
    <property type="protein sequence ID" value="MFC0316686.1"/>
    <property type="molecule type" value="Genomic_DNA"/>
</dbReference>
<gene>
    <name evidence="2" type="ORF">ACFFI0_00145</name>
</gene>
<comment type="caution">
    <text evidence="2">The sequence shown here is derived from an EMBL/GenBank/DDBJ whole genome shotgun (WGS) entry which is preliminary data.</text>
</comment>
<reference evidence="2 3" key="1">
    <citation type="submission" date="2024-09" db="EMBL/GenBank/DDBJ databases">
        <authorList>
            <person name="Sun Q."/>
            <person name="Mori K."/>
        </authorList>
    </citation>
    <scope>NUCLEOTIDE SEQUENCE [LARGE SCALE GENOMIC DNA]</scope>
    <source>
        <strain evidence="2 3">CCM 7765</strain>
    </source>
</reference>
<dbReference type="RefSeq" id="WP_130858072.1">
    <property type="nucleotide sequence ID" value="NZ_JBHLWO010000001.1"/>
</dbReference>
<protein>
    <submittedName>
        <fullName evidence="2">Uncharacterized protein</fullName>
    </submittedName>
</protein>
<organism evidence="2 3">
    <name type="scientific">Olivibacter oleidegradans</name>
    <dbReference type="NCBI Taxonomy" id="760123"/>
    <lineage>
        <taxon>Bacteria</taxon>
        <taxon>Pseudomonadati</taxon>
        <taxon>Bacteroidota</taxon>
        <taxon>Sphingobacteriia</taxon>
        <taxon>Sphingobacteriales</taxon>
        <taxon>Sphingobacteriaceae</taxon>
        <taxon>Olivibacter</taxon>
    </lineage>
</organism>
<accession>A0ABV6HCR9</accession>
<name>A0ABV6HCR9_9SPHI</name>
<keyword evidence="3" id="KW-1185">Reference proteome</keyword>
<dbReference type="Proteomes" id="UP001589774">
    <property type="component" value="Unassembled WGS sequence"/>
</dbReference>
<evidence type="ECO:0000313" key="2">
    <source>
        <dbReference type="EMBL" id="MFC0316686.1"/>
    </source>
</evidence>